<dbReference type="InterPro" id="IPR006700">
    <property type="entry name" value="RsmE"/>
</dbReference>
<reference evidence="14 15" key="1">
    <citation type="submission" date="2018-02" db="EMBL/GenBank/DDBJ databases">
        <title>Mycoplasma marinum and Mycoplasma todarodis sp. nov., moderately halophilic and psychrotolerant mycoplasmas isolated from cephalopods.</title>
        <authorList>
            <person name="Viver T."/>
        </authorList>
    </citation>
    <scope>NUCLEOTIDE SEQUENCE [LARGE SCALE GENOMIC DNA]</scope>
    <source>
        <strain evidence="14 15">5H</strain>
    </source>
</reference>
<evidence type="ECO:0000313" key="14">
    <source>
        <dbReference type="EMBL" id="TCG10682.1"/>
    </source>
</evidence>
<dbReference type="EC" id="2.1.1.193" evidence="3 12"/>
<dbReference type="SUPFAM" id="SSF75217">
    <property type="entry name" value="alpha/beta knot"/>
    <property type="match status" value="1"/>
</dbReference>
<comment type="function">
    <text evidence="10 12">Specifically methylates the N3 position of the uracil ring of uridine 1498 (m3U1498) in 16S rRNA. Acts on the fully assembled 30S ribosomal subunit.</text>
</comment>
<dbReference type="Pfam" id="PF04452">
    <property type="entry name" value="Methyltrans_RNA"/>
    <property type="match status" value="1"/>
</dbReference>
<dbReference type="GO" id="GO:0070042">
    <property type="term" value="F:rRNA (uridine-N3-)-methyltransferase activity"/>
    <property type="evidence" value="ECO:0007669"/>
    <property type="project" value="TreeGrafter"/>
</dbReference>
<proteinExistence type="inferred from homology"/>
<keyword evidence="7 12" id="KW-0489">Methyltransferase</keyword>
<keyword evidence="9 12" id="KW-0949">S-adenosyl-L-methionine</keyword>
<dbReference type="CDD" id="cd18084">
    <property type="entry name" value="RsmE-like"/>
    <property type="match status" value="1"/>
</dbReference>
<feature type="domain" description="Ribosomal RNA small subunit methyltransferase E methyltransferase" evidence="13">
    <location>
        <begin position="65"/>
        <end position="220"/>
    </location>
</feature>
<dbReference type="RefSeq" id="WP_131613625.1">
    <property type="nucleotide sequence ID" value="NZ_PSZP01000026.1"/>
</dbReference>
<accession>A0A4R0XMJ5</accession>
<dbReference type="NCBIfam" id="NF008701">
    <property type="entry name" value="PRK11713.5-5"/>
    <property type="match status" value="1"/>
</dbReference>
<dbReference type="Gene3D" id="3.40.1280.10">
    <property type="match status" value="1"/>
</dbReference>
<dbReference type="OrthoDB" id="9815641at2"/>
<evidence type="ECO:0000256" key="3">
    <source>
        <dbReference type="ARBA" id="ARBA00012328"/>
    </source>
</evidence>
<dbReference type="AlphaFoldDB" id="A0A4R0XMJ5"/>
<evidence type="ECO:0000256" key="4">
    <source>
        <dbReference type="ARBA" id="ARBA00013673"/>
    </source>
</evidence>
<name>A0A4R0XMJ5_9MOLU</name>
<comment type="caution">
    <text evidence="14">The sequence shown here is derived from an EMBL/GenBank/DDBJ whole genome shotgun (WGS) entry which is preliminary data.</text>
</comment>
<dbReference type="InterPro" id="IPR029028">
    <property type="entry name" value="Alpha/beta_knot_MTases"/>
</dbReference>
<evidence type="ECO:0000256" key="7">
    <source>
        <dbReference type="ARBA" id="ARBA00022603"/>
    </source>
</evidence>
<protein>
    <recommendedName>
        <fullName evidence="4 12">Ribosomal RNA small subunit methyltransferase E</fullName>
        <ecNumber evidence="3 12">2.1.1.193</ecNumber>
    </recommendedName>
</protein>
<gene>
    <name evidence="14" type="ORF">C4B25_03310</name>
</gene>
<dbReference type="GO" id="GO:0070475">
    <property type="term" value="P:rRNA base methylation"/>
    <property type="evidence" value="ECO:0007669"/>
    <property type="project" value="TreeGrafter"/>
</dbReference>
<evidence type="ECO:0000256" key="8">
    <source>
        <dbReference type="ARBA" id="ARBA00022679"/>
    </source>
</evidence>
<dbReference type="PANTHER" id="PTHR30027">
    <property type="entry name" value="RIBOSOMAL RNA SMALL SUBUNIT METHYLTRANSFERASE E"/>
    <property type="match status" value="1"/>
</dbReference>
<keyword evidence="15" id="KW-1185">Reference proteome</keyword>
<evidence type="ECO:0000256" key="6">
    <source>
        <dbReference type="ARBA" id="ARBA00022552"/>
    </source>
</evidence>
<evidence type="ECO:0000313" key="15">
    <source>
        <dbReference type="Proteomes" id="UP000291072"/>
    </source>
</evidence>
<dbReference type="InterPro" id="IPR046886">
    <property type="entry name" value="RsmE_MTase_dom"/>
</dbReference>
<dbReference type="Proteomes" id="UP000291072">
    <property type="component" value="Unassembled WGS sequence"/>
</dbReference>
<dbReference type="EMBL" id="PSZP01000026">
    <property type="protein sequence ID" value="TCG10682.1"/>
    <property type="molecule type" value="Genomic_DNA"/>
</dbReference>
<keyword evidence="6 12" id="KW-0698">rRNA processing</keyword>
<dbReference type="PIRSF" id="PIRSF015601">
    <property type="entry name" value="MTase_slr0722"/>
    <property type="match status" value="1"/>
</dbReference>
<dbReference type="GO" id="GO:0005737">
    <property type="term" value="C:cytoplasm"/>
    <property type="evidence" value="ECO:0007669"/>
    <property type="project" value="UniProtKB-SubCell"/>
</dbReference>
<organism evidence="14 15">
    <name type="scientific">Mycoplasma todarodis</name>
    <dbReference type="NCBI Taxonomy" id="1937191"/>
    <lineage>
        <taxon>Bacteria</taxon>
        <taxon>Bacillati</taxon>
        <taxon>Mycoplasmatota</taxon>
        <taxon>Mollicutes</taxon>
        <taxon>Mycoplasmataceae</taxon>
        <taxon>Mycoplasma</taxon>
    </lineage>
</organism>
<sequence length="221" mass="25595">MFRFFVTNKMGETHFEISEETYKHMKVARVLNEKFICIYESKFYVCEMDGQQAKIIEVINEDHEHNGEVIVAAALINIKRFEWMVQKAAELGATKIIPLITERIEIKMNDKFYKKIERWNQISHNACEQSFRNVKMIVTEPMNFKDVLEIEIENKFIAHEKTNSKVASSLPTNSIFFVGPEGGFSEREVALAEQKGCENISLGKRILRAETASIFMLSKVM</sequence>
<keyword evidence="5 12" id="KW-0963">Cytoplasm</keyword>
<evidence type="ECO:0000256" key="5">
    <source>
        <dbReference type="ARBA" id="ARBA00022490"/>
    </source>
</evidence>
<keyword evidence="8 12" id="KW-0808">Transferase</keyword>
<evidence type="ECO:0000256" key="10">
    <source>
        <dbReference type="ARBA" id="ARBA00025699"/>
    </source>
</evidence>
<comment type="catalytic activity">
    <reaction evidence="11 12">
        <text>uridine(1498) in 16S rRNA + S-adenosyl-L-methionine = N(3)-methyluridine(1498) in 16S rRNA + S-adenosyl-L-homocysteine + H(+)</text>
        <dbReference type="Rhea" id="RHEA:42920"/>
        <dbReference type="Rhea" id="RHEA-COMP:10283"/>
        <dbReference type="Rhea" id="RHEA-COMP:10284"/>
        <dbReference type="ChEBI" id="CHEBI:15378"/>
        <dbReference type="ChEBI" id="CHEBI:57856"/>
        <dbReference type="ChEBI" id="CHEBI:59789"/>
        <dbReference type="ChEBI" id="CHEBI:65315"/>
        <dbReference type="ChEBI" id="CHEBI:74502"/>
        <dbReference type="EC" id="2.1.1.193"/>
    </reaction>
</comment>
<dbReference type="InterPro" id="IPR029026">
    <property type="entry name" value="tRNA_m1G_MTases_N"/>
</dbReference>
<evidence type="ECO:0000256" key="11">
    <source>
        <dbReference type="ARBA" id="ARBA00047944"/>
    </source>
</evidence>
<dbReference type="PANTHER" id="PTHR30027:SF3">
    <property type="entry name" value="16S RRNA (URACIL(1498)-N(3))-METHYLTRANSFERASE"/>
    <property type="match status" value="1"/>
</dbReference>
<evidence type="ECO:0000256" key="1">
    <source>
        <dbReference type="ARBA" id="ARBA00004496"/>
    </source>
</evidence>
<evidence type="ECO:0000259" key="13">
    <source>
        <dbReference type="Pfam" id="PF04452"/>
    </source>
</evidence>
<evidence type="ECO:0000256" key="12">
    <source>
        <dbReference type="PIRNR" id="PIRNR015601"/>
    </source>
</evidence>
<comment type="subcellular location">
    <subcellularLocation>
        <location evidence="1 12">Cytoplasm</location>
    </subcellularLocation>
</comment>
<dbReference type="Gene3D" id="2.40.240.20">
    <property type="entry name" value="Hypothetical PUA domain-like, domain 1"/>
    <property type="match status" value="1"/>
</dbReference>
<evidence type="ECO:0000256" key="2">
    <source>
        <dbReference type="ARBA" id="ARBA00005528"/>
    </source>
</evidence>
<comment type="similarity">
    <text evidence="2 12">Belongs to the RNA methyltransferase RsmE family.</text>
</comment>
<evidence type="ECO:0000256" key="9">
    <source>
        <dbReference type="ARBA" id="ARBA00022691"/>
    </source>
</evidence>
<dbReference type="NCBIfam" id="TIGR00046">
    <property type="entry name" value="RsmE family RNA methyltransferase"/>
    <property type="match status" value="1"/>
</dbReference>